<dbReference type="AlphaFoldDB" id="A0A8S4QX63"/>
<dbReference type="PANTHER" id="PTHR45703">
    <property type="entry name" value="DYNEIN HEAVY CHAIN"/>
    <property type="match status" value="1"/>
</dbReference>
<dbReference type="InterPro" id="IPR026983">
    <property type="entry name" value="DHC"/>
</dbReference>
<name>A0A8S4QX63_9NEOP</name>
<reference evidence="2" key="1">
    <citation type="submission" date="2022-03" db="EMBL/GenBank/DDBJ databases">
        <authorList>
            <person name="Lindestad O."/>
        </authorList>
    </citation>
    <scope>NUCLEOTIDE SEQUENCE</scope>
</reference>
<sequence>MPALRAAEKALQELNRNDIVEVKAMKKPPAGVLLVIESLCVVFDIKPVKEQGPGFGQKVLNYWKPGSQMLADPTAFLDSLMKYDKESITEEMIKKLKKYVTDPNYEPMKILKVFNFIICVVYPLYGCISTTQNQ</sequence>
<comment type="caution">
    <text evidence="2">The sequence shown here is derived from an EMBL/GenBank/DDBJ whole genome shotgun (WGS) entry which is preliminary data.</text>
</comment>
<feature type="domain" description="Dynein heavy chain coiled coil stalk" evidence="1">
    <location>
        <begin position="2"/>
        <end position="109"/>
    </location>
</feature>
<dbReference type="GO" id="GO:0045505">
    <property type="term" value="F:dynein intermediate chain binding"/>
    <property type="evidence" value="ECO:0007669"/>
    <property type="project" value="InterPro"/>
</dbReference>
<dbReference type="Pfam" id="PF12777">
    <property type="entry name" value="MT"/>
    <property type="match status" value="1"/>
</dbReference>
<dbReference type="GO" id="GO:0030286">
    <property type="term" value="C:dynein complex"/>
    <property type="evidence" value="ECO:0007669"/>
    <property type="project" value="InterPro"/>
</dbReference>
<evidence type="ECO:0000313" key="3">
    <source>
        <dbReference type="Proteomes" id="UP000838756"/>
    </source>
</evidence>
<gene>
    <name evidence="2" type="primary">jg8066</name>
    <name evidence="2" type="ORF">PAEG_LOCUS7680</name>
</gene>
<dbReference type="PANTHER" id="PTHR45703:SF1">
    <property type="entry name" value="DYNEINS HEAVY CHAIN"/>
    <property type="match status" value="1"/>
</dbReference>
<dbReference type="Gene3D" id="1.20.920.60">
    <property type="match status" value="1"/>
</dbReference>
<dbReference type="Proteomes" id="UP000838756">
    <property type="component" value="Unassembled WGS sequence"/>
</dbReference>
<proteinExistence type="predicted"/>
<accession>A0A8S4QX63</accession>
<dbReference type="GO" id="GO:0007018">
    <property type="term" value="P:microtubule-based movement"/>
    <property type="evidence" value="ECO:0007669"/>
    <property type="project" value="InterPro"/>
</dbReference>
<dbReference type="GO" id="GO:0051959">
    <property type="term" value="F:dynein light intermediate chain binding"/>
    <property type="evidence" value="ECO:0007669"/>
    <property type="project" value="InterPro"/>
</dbReference>
<evidence type="ECO:0000259" key="1">
    <source>
        <dbReference type="Pfam" id="PF12777"/>
    </source>
</evidence>
<dbReference type="OrthoDB" id="424310at2759"/>
<keyword evidence="3" id="KW-1185">Reference proteome</keyword>
<dbReference type="EMBL" id="CAKXAJ010022557">
    <property type="protein sequence ID" value="CAH2227151.1"/>
    <property type="molecule type" value="Genomic_DNA"/>
</dbReference>
<organism evidence="2 3">
    <name type="scientific">Pararge aegeria aegeria</name>
    <dbReference type="NCBI Taxonomy" id="348720"/>
    <lineage>
        <taxon>Eukaryota</taxon>
        <taxon>Metazoa</taxon>
        <taxon>Ecdysozoa</taxon>
        <taxon>Arthropoda</taxon>
        <taxon>Hexapoda</taxon>
        <taxon>Insecta</taxon>
        <taxon>Pterygota</taxon>
        <taxon>Neoptera</taxon>
        <taxon>Endopterygota</taxon>
        <taxon>Lepidoptera</taxon>
        <taxon>Glossata</taxon>
        <taxon>Ditrysia</taxon>
        <taxon>Papilionoidea</taxon>
        <taxon>Nymphalidae</taxon>
        <taxon>Satyrinae</taxon>
        <taxon>Satyrini</taxon>
        <taxon>Parargina</taxon>
        <taxon>Pararge</taxon>
    </lineage>
</organism>
<evidence type="ECO:0000313" key="2">
    <source>
        <dbReference type="EMBL" id="CAH2227151.1"/>
    </source>
</evidence>
<dbReference type="InterPro" id="IPR024743">
    <property type="entry name" value="Dynein_HC_stalk"/>
</dbReference>
<protein>
    <submittedName>
        <fullName evidence="2">Jg8066 protein</fullName>
    </submittedName>
</protein>